<feature type="transmembrane region" description="Helical" evidence="1">
    <location>
        <begin position="212"/>
        <end position="232"/>
    </location>
</feature>
<proteinExistence type="predicted"/>
<name>A0A917Q559_9HYPH</name>
<keyword evidence="1" id="KW-0472">Membrane</keyword>
<keyword evidence="4" id="KW-1185">Reference proteome</keyword>
<dbReference type="GO" id="GO:0004175">
    <property type="term" value="F:endopeptidase activity"/>
    <property type="evidence" value="ECO:0007669"/>
    <property type="project" value="UniProtKB-ARBA"/>
</dbReference>
<reference evidence="3 4" key="1">
    <citation type="journal article" date="2014" name="Int. J. Syst. Evol. Microbiol.">
        <title>Complete genome sequence of Corynebacterium casei LMG S-19264T (=DSM 44701T), isolated from a smear-ripened cheese.</title>
        <authorList>
            <consortium name="US DOE Joint Genome Institute (JGI-PGF)"/>
            <person name="Walter F."/>
            <person name="Albersmeier A."/>
            <person name="Kalinowski J."/>
            <person name="Ruckert C."/>
        </authorList>
    </citation>
    <scope>NUCLEOTIDE SEQUENCE [LARGE SCALE GENOMIC DNA]</scope>
    <source>
        <strain evidence="3 4">CGMCC 1.9161</strain>
    </source>
</reference>
<comment type="caution">
    <text evidence="3">The sequence shown here is derived from an EMBL/GenBank/DDBJ whole genome shotgun (WGS) entry which is preliminary data.</text>
</comment>
<protein>
    <recommendedName>
        <fullName evidence="2">CAAX prenyl protease 2/Lysostaphin resistance protein A-like domain-containing protein</fullName>
    </recommendedName>
</protein>
<evidence type="ECO:0000256" key="1">
    <source>
        <dbReference type="SAM" id="Phobius"/>
    </source>
</evidence>
<dbReference type="Proteomes" id="UP000600449">
    <property type="component" value="Unassembled WGS sequence"/>
</dbReference>
<evidence type="ECO:0000259" key="2">
    <source>
        <dbReference type="Pfam" id="PF02517"/>
    </source>
</evidence>
<feature type="transmembrane region" description="Helical" evidence="1">
    <location>
        <begin position="149"/>
        <end position="168"/>
    </location>
</feature>
<dbReference type="RefSeq" id="WP_188909993.1">
    <property type="nucleotide sequence ID" value="NZ_BMMF01000002.1"/>
</dbReference>
<gene>
    <name evidence="3" type="ORF">GCM10011322_08940</name>
</gene>
<feature type="transmembrane region" description="Helical" evidence="1">
    <location>
        <begin position="46"/>
        <end position="66"/>
    </location>
</feature>
<accession>A0A917Q559</accession>
<dbReference type="AlphaFoldDB" id="A0A917Q559"/>
<evidence type="ECO:0000313" key="4">
    <source>
        <dbReference type="Proteomes" id="UP000600449"/>
    </source>
</evidence>
<keyword evidence="1" id="KW-0812">Transmembrane</keyword>
<feature type="transmembrane region" description="Helical" evidence="1">
    <location>
        <begin position="180"/>
        <end position="200"/>
    </location>
</feature>
<dbReference type="GO" id="GO:0080120">
    <property type="term" value="P:CAAX-box protein maturation"/>
    <property type="evidence" value="ECO:0007669"/>
    <property type="project" value="UniProtKB-ARBA"/>
</dbReference>
<sequence>MRFALPFLAWFALGFVGIAVMATRIGLDALRAVEGAPQMSDGLLRALLIVQPAVLLAVAVAVGVALSERAGLRSWLTARLRGDPLPLVSFPSIVGTLALTTALALVALLLDLAFRLLAPDAFVGLPGPDLALIPRLSALLYGGITEELMLRYGLMTGLAWAVLALMRGRAGGRSTDGRHAGAMWGVIVLVAILFGAGHLPALSASVEPNLVLVIRTIAINAILGTLYGWLYWRYALEHAILAHAFTHGVFWLAGPLMASVAGLA</sequence>
<dbReference type="EMBL" id="BMMF01000002">
    <property type="protein sequence ID" value="GGK24499.1"/>
    <property type="molecule type" value="Genomic_DNA"/>
</dbReference>
<feature type="domain" description="CAAX prenyl protease 2/Lysostaphin resistance protein A-like" evidence="2">
    <location>
        <begin position="134"/>
        <end position="246"/>
    </location>
</feature>
<dbReference type="InterPro" id="IPR003675">
    <property type="entry name" value="Rce1/LyrA-like_dom"/>
</dbReference>
<dbReference type="Pfam" id="PF02517">
    <property type="entry name" value="Rce1-like"/>
    <property type="match status" value="1"/>
</dbReference>
<feature type="transmembrane region" description="Helical" evidence="1">
    <location>
        <begin position="87"/>
        <end position="110"/>
    </location>
</feature>
<keyword evidence="1" id="KW-1133">Transmembrane helix</keyword>
<organism evidence="3 4">
    <name type="scientific">Salinarimonas ramus</name>
    <dbReference type="NCBI Taxonomy" id="690164"/>
    <lineage>
        <taxon>Bacteria</taxon>
        <taxon>Pseudomonadati</taxon>
        <taxon>Pseudomonadota</taxon>
        <taxon>Alphaproteobacteria</taxon>
        <taxon>Hyphomicrobiales</taxon>
        <taxon>Salinarimonadaceae</taxon>
        <taxon>Salinarimonas</taxon>
    </lineage>
</organism>
<feature type="transmembrane region" description="Helical" evidence="1">
    <location>
        <begin position="244"/>
        <end position="263"/>
    </location>
</feature>
<evidence type="ECO:0000313" key="3">
    <source>
        <dbReference type="EMBL" id="GGK24499.1"/>
    </source>
</evidence>